<dbReference type="Proteomes" id="UP000683417">
    <property type="component" value="Unassembled WGS sequence"/>
</dbReference>
<evidence type="ECO:0000313" key="2">
    <source>
        <dbReference type="Proteomes" id="UP000683417"/>
    </source>
</evidence>
<proteinExistence type="predicted"/>
<reference evidence="1" key="1">
    <citation type="submission" date="2020-10" db="EMBL/GenBank/DDBJ databases">
        <authorList>
            <person name="Muller C M."/>
        </authorList>
    </citation>
    <scope>NUCLEOTIDE SEQUENCE</scope>
    <source>
        <strain evidence="1">THUN-12</strain>
    </source>
</reference>
<evidence type="ECO:0000313" key="1">
    <source>
        <dbReference type="EMBL" id="CAD6501105.1"/>
    </source>
</evidence>
<sequence length="329" mass="38541">MTAALRNELYKNVIVDLDNFWTELFLGKDWSDQTWNIWKSYKAYEQNEIKIQEKVTRSYKNKLAGNLETVMEEETPKTFRKTRSQTKKDDEESAILAENESLESSQNILNTNNNDIQNKTNMIEAVSVKTPEIVSTNKILTGDMTEDEMWDWLNFYRENFLNQLTDKFHRPSEKFTTIIKEEEGSKLRCSYFRSSDKCPMGGTDNDYQADFLTKRIGSSNAHSKAWSTENIKSNYDAKELAILGFRRRILDNFSTKFLDFKALAYELRTILFGEPGDEYSTPEDYEAEYEKIIKAFSNTIEDLRGKINQLLHNYYTITTQLLHNYCSLK</sequence>
<gene>
    <name evidence="1" type="ORF">BGTH12_LOCUS2463</name>
</gene>
<dbReference type="AlphaFoldDB" id="A0A9W4D4D7"/>
<organism evidence="1 2">
    <name type="scientific">Blumeria graminis f. sp. triticale</name>
    <dbReference type="NCBI Taxonomy" id="1689686"/>
    <lineage>
        <taxon>Eukaryota</taxon>
        <taxon>Fungi</taxon>
        <taxon>Dikarya</taxon>
        <taxon>Ascomycota</taxon>
        <taxon>Pezizomycotina</taxon>
        <taxon>Leotiomycetes</taxon>
        <taxon>Erysiphales</taxon>
        <taxon>Erysiphaceae</taxon>
        <taxon>Blumeria</taxon>
    </lineage>
</organism>
<protein>
    <submittedName>
        <fullName evidence="1">BgTH12-01359</fullName>
    </submittedName>
</protein>
<dbReference type="EMBL" id="CAJHIT010000005">
    <property type="protein sequence ID" value="CAD6501105.1"/>
    <property type="molecule type" value="Genomic_DNA"/>
</dbReference>
<accession>A0A9W4D4D7</accession>
<name>A0A9W4D4D7_BLUGR</name>
<comment type="caution">
    <text evidence="1">The sequence shown here is derived from an EMBL/GenBank/DDBJ whole genome shotgun (WGS) entry which is preliminary data.</text>
</comment>